<reference evidence="5" key="1">
    <citation type="submission" date="2022-05" db="EMBL/GenBank/DDBJ databases">
        <title>The Musa troglodytarum L. genome provides insights into the mechanism of non-climacteric behaviour and enrichment of carotenoids.</title>
        <authorList>
            <person name="Wang J."/>
        </authorList>
    </citation>
    <scope>NUCLEOTIDE SEQUENCE</scope>
    <source>
        <tissue evidence="5">Leaf</tissue>
    </source>
</reference>
<dbReference type="GO" id="GO:0005975">
    <property type="term" value="P:carbohydrate metabolic process"/>
    <property type="evidence" value="ECO:0007669"/>
    <property type="project" value="InterPro"/>
</dbReference>
<name>A0A9E7G8L3_9LILI</name>
<sequence length="322" mass="34719">MEELMADAGGEGIGVNYGTKGNNLPTPEQVVGLYKSRNIGKLRLFDPNPNVLNALHGSGIQVIVGTVNGDVQRLATDASFAESWVQTNIVPHAGSVTFRCVSIGNEIIPSDVAQYIAPAMQNVDRALKAAQVTAPVSTAVSMSVMGPSPRPSVGVFSDVAAPTMSAVISFLAANNYPLLLNAYPYYAYDPKYMKLDYVLLNSTTVIVHDGNLGYTNMLHAMVDTVYTAMEKVGGQKVEVVLSETGWPWGGGPAVATVEYAKIHNNNAVRLAANPNGTPKRPGKGLETYLFAMFNENLKNEGIEQHYGLYYPDMNEVYHVDFP</sequence>
<dbReference type="Proteomes" id="UP001055439">
    <property type="component" value="Chromosome 5"/>
</dbReference>
<evidence type="ECO:0000256" key="3">
    <source>
        <dbReference type="ARBA" id="ARBA00023295"/>
    </source>
</evidence>
<dbReference type="Gene3D" id="3.20.20.80">
    <property type="entry name" value="Glycosidases"/>
    <property type="match status" value="1"/>
</dbReference>
<dbReference type="SUPFAM" id="SSF51445">
    <property type="entry name" value="(Trans)glycosidases"/>
    <property type="match status" value="1"/>
</dbReference>
<keyword evidence="3" id="KW-0326">Glycosidase</keyword>
<dbReference type="InterPro" id="IPR000490">
    <property type="entry name" value="Glyco_hydro_17"/>
</dbReference>
<evidence type="ECO:0000256" key="2">
    <source>
        <dbReference type="ARBA" id="ARBA00022801"/>
    </source>
</evidence>
<keyword evidence="2 5" id="KW-0378">Hydrolase</keyword>
<dbReference type="InterPro" id="IPR017853">
    <property type="entry name" value="GH"/>
</dbReference>
<dbReference type="PANTHER" id="PTHR32227">
    <property type="entry name" value="GLUCAN ENDO-1,3-BETA-GLUCOSIDASE BG1-RELATED-RELATED"/>
    <property type="match status" value="1"/>
</dbReference>
<dbReference type="Pfam" id="PF00332">
    <property type="entry name" value="Glyco_hydro_17"/>
    <property type="match status" value="1"/>
</dbReference>
<dbReference type="FunFam" id="3.20.20.80:FF:000010">
    <property type="entry name" value="glucan endo-1,3-beta-glucosidase, basic"/>
    <property type="match status" value="1"/>
</dbReference>
<dbReference type="OrthoDB" id="1930366at2759"/>
<evidence type="ECO:0000313" key="6">
    <source>
        <dbReference type="Proteomes" id="UP001055439"/>
    </source>
</evidence>
<evidence type="ECO:0000256" key="4">
    <source>
        <dbReference type="RuleBase" id="RU004335"/>
    </source>
</evidence>
<organism evidence="5 6">
    <name type="scientific">Musa troglodytarum</name>
    <name type="common">fe'i banana</name>
    <dbReference type="NCBI Taxonomy" id="320322"/>
    <lineage>
        <taxon>Eukaryota</taxon>
        <taxon>Viridiplantae</taxon>
        <taxon>Streptophyta</taxon>
        <taxon>Embryophyta</taxon>
        <taxon>Tracheophyta</taxon>
        <taxon>Spermatophyta</taxon>
        <taxon>Magnoliopsida</taxon>
        <taxon>Liliopsida</taxon>
        <taxon>Zingiberales</taxon>
        <taxon>Musaceae</taxon>
        <taxon>Musa</taxon>
    </lineage>
</organism>
<evidence type="ECO:0000256" key="1">
    <source>
        <dbReference type="ARBA" id="ARBA00008773"/>
    </source>
</evidence>
<dbReference type="EMBL" id="CP097507">
    <property type="protein sequence ID" value="URE06873.1"/>
    <property type="molecule type" value="Genomic_DNA"/>
</dbReference>
<proteinExistence type="inferred from homology"/>
<comment type="similarity">
    <text evidence="1 4">Belongs to the glycosyl hydrolase 17 family.</text>
</comment>
<accession>A0A9E7G8L3</accession>
<gene>
    <name evidence="5" type="ORF">MUK42_19778</name>
</gene>
<keyword evidence="6" id="KW-1185">Reference proteome</keyword>
<dbReference type="AlphaFoldDB" id="A0A9E7G8L3"/>
<evidence type="ECO:0000313" key="5">
    <source>
        <dbReference type="EMBL" id="URE06873.1"/>
    </source>
</evidence>
<protein>
    <submittedName>
        <fullName evidence="5">Glycosyl hydrolases family 17</fullName>
    </submittedName>
</protein>
<dbReference type="GO" id="GO:0042973">
    <property type="term" value="F:glucan endo-1,3-beta-D-glucosidase activity"/>
    <property type="evidence" value="ECO:0007669"/>
    <property type="project" value="UniProtKB-ARBA"/>
</dbReference>
<dbReference type="InterPro" id="IPR044965">
    <property type="entry name" value="Glyco_hydro_17_plant"/>
</dbReference>